<evidence type="ECO:0000256" key="1">
    <source>
        <dbReference type="SAM" id="MobiDB-lite"/>
    </source>
</evidence>
<reference evidence="3 4" key="1">
    <citation type="submission" date="2017-08" db="EMBL/GenBank/DDBJ databases">
        <authorList>
            <person name="de Groot N.N."/>
        </authorList>
    </citation>
    <scope>NUCLEOTIDE SEQUENCE [LARGE SCALE GENOMIC DNA]</scope>
    <source>
        <strain evidence="3 4">JC85</strain>
    </source>
</reference>
<keyword evidence="4" id="KW-1185">Reference proteome</keyword>
<proteinExistence type="predicted"/>
<evidence type="ECO:0000256" key="2">
    <source>
        <dbReference type="SAM" id="SignalP"/>
    </source>
</evidence>
<dbReference type="InterPro" id="IPR049748">
    <property type="entry name" value="HPE1-like_N_CxxC"/>
</dbReference>
<protein>
    <recommendedName>
        <fullName evidence="5">NlpE-like protein</fullName>
    </recommendedName>
</protein>
<feature type="region of interest" description="Disordered" evidence="1">
    <location>
        <begin position="130"/>
        <end position="156"/>
    </location>
</feature>
<keyword evidence="2" id="KW-0732">Signal</keyword>
<accession>A0A285U115</accession>
<name>A0A285U115_9HYPH</name>
<evidence type="ECO:0008006" key="5">
    <source>
        <dbReference type="Google" id="ProtNLM"/>
    </source>
</evidence>
<gene>
    <name evidence="3" type="ORF">SAMN05892877_101184</name>
</gene>
<organism evidence="3 4">
    <name type="scientific">Rhizobium subbaraonis</name>
    <dbReference type="NCBI Taxonomy" id="908946"/>
    <lineage>
        <taxon>Bacteria</taxon>
        <taxon>Pseudomonadati</taxon>
        <taxon>Pseudomonadota</taxon>
        <taxon>Alphaproteobacteria</taxon>
        <taxon>Hyphomicrobiales</taxon>
        <taxon>Rhizobiaceae</taxon>
        <taxon>Rhizobium/Agrobacterium group</taxon>
        <taxon>Rhizobium</taxon>
    </lineage>
</organism>
<dbReference type="OrthoDB" id="8283437at2"/>
<feature type="chain" id="PRO_5012673592" description="NlpE-like protein" evidence="2">
    <location>
        <begin position="20"/>
        <end position="156"/>
    </location>
</feature>
<feature type="signal peptide" evidence="2">
    <location>
        <begin position="1"/>
        <end position="19"/>
    </location>
</feature>
<dbReference type="AlphaFoldDB" id="A0A285U115"/>
<dbReference type="RefSeq" id="WP_097135529.1">
    <property type="nucleotide sequence ID" value="NZ_OBQD01000001.1"/>
</dbReference>
<sequence>MRSLLPILACALAATPATASSIQPVTGGDKGQGSVATVSCAQCPPLKEKEKSHSYVVPEIEPGTQKVEIREVDGERKIFRSEAWLGGSPVLFVSKAPEVPVDTAEMPNDDAETVDTAATTGAVESEAARLAVTASASAPPPSSRELDASAFELRLD</sequence>
<evidence type="ECO:0000313" key="3">
    <source>
        <dbReference type="EMBL" id="SOC35098.1"/>
    </source>
</evidence>
<dbReference type="EMBL" id="OBQD01000001">
    <property type="protein sequence ID" value="SOC35098.1"/>
    <property type="molecule type" value="Genomic_DNA"/>
</dbReference>
<dbReference type="NCBIfam" id="NF041110">
    <property type="entry name" value="HPE1_fam_CxxC"/>
    <property type="match status" value="1"/>
</dbReference>
<dbReference type="Proteomes" id="UP000219167">
    <property type="component" value="Unassembled WGS sequence"/>
</dbReference>
<evidence type="ECO:0000313" key="4">
    <source>
        <dbReference type="Proteomes" id="UP000219167"/>
    </source>
</evidence>